<evidence type="ECO:0000256" key="7">
    <source>
        <dbReference type="ARBA" id="ARBA00022989"/>
    </source>
</evidence>
<proteinExistence type="inferred from homology"/>
<reference evidence="15" key="2">
    <citation type="submission" date="2016-02" db="EMBL/GenBank/DDBJ databases">
        <title>Draft genome sequence of five rapidly growing Mycobacterium species.</title>
        <authorList>
            <person name="Katahira K."/>
            <person name="Gotou Y."/>
            <person name="Iida K."/>
            <person name="Ogura Y."/>
            <person name="Hayashi T."/>
        </authorList>
    </citation>
    <scope>NUCLEOTIDE SEQUENCE [LARGE SCALE GENOMIC DNA]</scope>
    <source>
        <strain evidence="15">JCM15298</strain>
    </source>
</reference>
<dbReference type="PANTHER" id="PTHR38674">
    <property type="entry name" value="ALKANE 1-MONOOXYGENASE 1"/>
    <property type="match status" value="1"/>
</dbReference>
<protein>
    <submittedName>
        <fullName evidence="14">Alkane 1-monooxygenase</fullName>
    </submittedName>
</protein>
<comment type="caution">
    <text evidence="14">The sequence shown here is derived from an EMBL/GenBank/DDBJ whole genome shotgun (WGS) entry which is preliminary data.</text>
</comment>
<feature type="transmembrane region" description="Helical" evidence="12">
    <location>
        <begin position="271"/>
        <end position="288"/>
    </location>
</feature>
<dbReference type="Proteomes" id="UP000069443">
    <property type="component" value="Unassembled WGS sequence"/>
</dbReference>
<gene>
    <name evidence="14" type="ORF">RMCC_3930</name>
</gene>
<dbReference type="GO" id="GO:0046872">
    <property type="term" value="F:metal ion binding"/>
    <property type="evidence" value="ECO:0007669"/>
    <property type="project" value="UniProtKB-KW"/>
</dbReference>
<evidence type="ECO:0000256" key="12">
    <source>
        <dbReference type="SAM" id="Phobius"/>
    </source>
</evidence>
<keyword evidence="4" id="KW-0997">Cell inner membrane</keyword>
<evidence type="ECO:0000313" key="15">
    <source>
        <dbReference type="Proteomes" id="UP000069443"/>
    </source>
</evidence>
<keyword evidence="15" id="KW-1185">Reference proteome</keyword>
<evidence type="ECO:0000256" key="2">
    <source>
        <dbReference type="ARBA" id="ARBA00010823"/>
    </source>
</evidence>
<keyword evidence="10 14" id="KW-0503">Monooxygenase</keyword>
<evidence type="ECO:0000313" key="14">
    <source>
        <dbReference type="EMBL" id="GAS96964.1"/>
    </source>
</evidence>
<name>A0A124E2I9_MYCCR</name>
<dbReference type="GO" id="GO:0005886">
    <property type="term" value="C:plasma membrane"/>
    <property type="evidence" value="ECO:0007669"/>
    <property type="project" value="UniProtKB-SubCell"/>
</dbReference>
<evidence type="ECO:0000256" key="4">
    <source>
        <dbReference type="ARBA" id="ARBA00022519"/>
    </source>
</evidence>
<evidence type="ECO:0000256" key="3">
    <source>
        <dbReference type="ARBA" id="ARBA00022475"/>
    </source>
</evidence>
<evidence type="ECO:0000256" key="6">
    <source>
        <dbReference type="ARBA" id="ARBA00022723"/>
    </source>
</evidence>
<evidence type="ECO:0000256" key="1">
    <source>
        <dbReference type="ARBA" id="ARBA00004429"/>
    </source>
</evidence>
<accession>A0A124E2I9</accession>
<keyword evidence="3" id="KW-1003">Cell membrane</keyword>
<dbReference type="CDD" id="cd03512">
    <property type="entry name" value="Alkane-hydroxylase"/>
    <property type="match status" value="1"/>
</dbReference>
<dbReference type="STRING" id="228230.RMCC_3930"/>
<comment type="subcellular location">
    <subcellularLocation>
        <location evidence="1">Cell inner membrane</location>
        <topology evidence="1">Multi-pass membrane protein</topology>
    </subcellularLocation>
</comment>
<dbReference type="PANTHER" id="PTHR38674:SF1">
    <property type="entry name" value="ALKANE 1-MONOOXYGENASE 1"/>
    <property type="match status" value="1"/>
</dbReference>
<keyword evidence="7 12" id="KW-1133">Transmembrane helix</keyword>
<evidence type="ECO:0000256" key="10">
    <source>
        <dbReference type="ARBA" id="ARBA00023033"/>
    </source>
</evidence>
<keyword evidence="9" id="KW-0408">Iron</keyword>
<keyword evidence="11 12" id="KW-0472">Membrane</keyword>
<evidence type="ECO:0000256" key="9">
    <source>
        <dbReference type="ARBA" id="ARBA00023004"/>
    </source>
</evidence>
<comment type="similarity">
    <text evidence="2">Belongs to the fatty acid desaturase type 1 family. AlkB subfamily.</text>
</comment>
<evidence type="ECO:0000256" key="5">
    <source>
        <dbReference type="ARBA" id="ARBA00022692"/>
    </source>
</evidence>
<dbReference type="InterPro" id="IPR033885">
    <property type="entry name" value="AlkB/XylM"/>
</dbReference>
<evidence type="ECO:0000256" key="11">
    <source>
        <dbReference type="ARBA" id="ARBA00023136"/>
    </source>
</evidence>
<organism evidence="14 15">
    <name type="scientific">Mycolicibacterium canariasense</name>
    <name type="common">Mycobacterium canariasense</name>
    <dbReference type="NCBI Taxonomy" id="228230"/>
    <lineage>
        <taxon>Bacteria</taxon>
        <taxon>Bacillati</taxon>
        <taxon>Actinomycetota</taxon>
        <taxon>Actinomycetes</taxon>
        <taxon>Mycobacteriales</taxon>
        <taxon>Mycobacteriaceae</taxon>
        <taxon>Mycolicibacterium</taxon>
    </lineage>
</organism>
<dbReference type="Pfam" id="PF00487">
    <property type="entry name" value="FA_desaturase"/>
    <property type="match status" value="1"/>
</dbReference>
<keyword evidence="8" id="KW-0560">Oxidoreductase</keyword>
<feature type="transmembrane region" description="Helical" evidence="12">
    <location>
        <begin position="246"/>
        <end position="265"/>
    </location>
</feature>
<dbReference type="RefSeq" id="WP_084395301.1">
    <property type="nucleotide sequence ID" value="NZ_BCSY01000065.1"/>
</dbReference>
<feature type="transmembrane region" description="Helical" evidence="12">
    <location>
        <begin position="33"/>
        <end position="53"/>
    </location>
</feature>
<feature type="domain" description="Fatty acid desaturase" evidence="13">
    <location>
        <begin position="138"/>
        <end position="358"/>
    </location>
</feature>
<dbReference type="InterPro" id="IPR005804">
    <property type="entry name" value="FA_desaturase_dom"/>
</dbReference>
<reference evidence="15" key="1">
    <citation type="journal article" date="2016" name="Genome Announc.">
        <title>Draft Genome Sequences of Five Rapidly Growing Mycobacterium Species, M. thermoresistibile, M. fortuitum subsp. acetamidolyticum, M. canariasense, M. brisbanense, and M. novocastrense.</title>
        <authorList>
            <person name="Katahira K."/>
            <person name="Ogura Y."/>
            <person name="Gotoh Y."/>
            <person name="Hayashi T."/>
        </authorList>
    </citation>
    <scope>NUCLEOTIDE SEQUENCE [LARGE SCALE GENOMIC DNA]</scope>
    <source>
        <strain evidence="15">JCM15298</strain>
    </source>
</reference>
<sequence length="408" mass="45949">MTVHPLPTTEHEPPEIDVPKKIADTNWRDPKRYLWLLVPATPGMVALSWLLVWTTGRTAFWWTGAVLTFVVMPIVDHVLGRDSRHRAPDDALAALEGDRYYRAATHLYLPAQYLSLIFACWLWAGGGWLHISPVGKLGLMVATGVVGGVANNAAHELGHKRGKAERWLSKVALAQTCYGQFYVEHNRGHHVRVATAEDPASARFRENVYAFAVRSVTGSTRSAWRLEAKRLGRKGHSRWSVRNDVLNAWLMSAAMLAGLTVWFGAVDLPWLAGQAVVGIFLLEAMNYVSHYGLRRRRLASGRYEPLRPAHCWNSTAVMTNVFLLHLQRHSDHHLHPLRRFQAVRDTEQAPQLPGGYVAMLVLSLCPPLWRRVMDRRVLDVYGGDVSLTALRPRDAKRIARLQGRGNQD</sequence>
<dbReference type="EMBL" id="BCSY01000065">
    <property type="protein sequence ID" value="GAS96964.1"/>
    <property type="molecule type" value="Genomic_DNA"/>
</dbReference>
<dbReference type="GO" id="GO:0006629">
    <property type="term" value="P:lipid metabolic process"/>
    <property type="evidence" value="ECO:0007669"/>
    <property type="project" value="InterPro"/>
</dbReference>
<dbReference type="GO" id="GO:0004497">
    <property type="term" value="F:monooxygenase activity"/>
    <property type="evidence" value="ECO:0007669"/>
    <property type="project" value="UniProtKB-KW"/>
</dbReference>
<keyword evidence="5 12" id="KW-0812">Transmembrane</keyword>
<keyword evidence="6" id="KW-0479">Metal-binding</keyword>
<evidence type="ECO:0000259" key="13">
    <source>
        <dbReference type="Pfam" id="PF00487"/>
    </source>
</evidence>
<feature type="transmembrane region" description="Helical" evidence="12">
    <location>
        <begin position="59"/>
        <end position="79"/>
    </location>
</feature>
<feature type="transmembrane region" description="Helical" evidence="12">
    <location>
        <begin position="107"/>
        <end position="131"/>
    </location>
</feature>
<dbReference type="AlphaFoldDB" id="A0A124E2I9"/>
<evidence type="ECO:0000256" key="8">
    <source>
        <dbReference type="ARBA" id="ARBA00023002"/>
    </source>
</evidence>
<dbReference type="OrthoDB" id="4759734at2"/>